<sequence>MNGKITQMPIDLHLLAVFTATTIVALITPGPDMLFVMGCGMRGGARAGLLATLGVITGDALYVAAAAAGLSMLLTAFPVVFTVLRLAGAAYLIYLGVQMFRNLKKGQATDSAGGMTGRRAFLNGVVSSAANPQTFAFMVAFLPQFIDPGAGPVWLQFTILGAVLIVLEFLADATVGVLAGRLGGWLRNRQAVRRRLDAATGTVFIGLGITLATQR</sequence>
<reference evidence="7 8" key="1">
    <citation type="submission" date="2024-09" db="EMBL/GenBank/DDBJ databases">
        <authorList>
            <person name="Sun Q."/>
            <person name="Mori K."/>
        </authorList>
    </citation>
    <scope>NUCLEOTIDE SEQUENCE [LARGE SCALE GENOMIC DNA]</scope>
    <source>
        <strain evidence="7 8">CCM 3426</strain>
    </source>
</reference>
<keyword evidence="2" id="KW-1003">Cell membrane</keyword>
<dbReference type="Pfam" id="PF01810">
    <property type="entry name" value="LysE"/>
    <property type="match status" value="1"/>
</dbReference>
<protein>
    <submittedName>
        <fullName evidence="7">LysE family translocator</fullName>
    </submittedName>
</protein>
<dbReference type="PANTHER" id="PTHR30086:SF20">
    <property type="entry name" value="ARGININE EXPORTER PROTEIN ARGO-RELATED"/>
    <property type="match status" value="1"/>
</dbReference>
<evidence type="ECO:0000256" key="6">
    <source>
        <dbReference type="SAM" id="Phobius"/>
    </source>
</evidence>
<evidence type="ECO:0000256" key="3">
    <source>
        <dbReference type="ARBA" id="ARBA00022692"/>
    </source>
</evidence>
<proteinExistence type="predicted"/>
<keyword evidence="8" id="KW-1185">Reference proteome</keyword>
<dbReference type="PIRSF" id="PIRSF006324">
    <property type="entry name" value="LeuE"/>
    <property type="match status" value="1"/>
</dbReference>
<dbReference type="PANTHER" id="PTHR30086">
    <property type="entry name" value="ARGININE EXPORTER PROTEIN ARGO"/>
    <property type="match status" value="1"/>
</dbReference>
<dbReference type="RefSeq" id="WP_229823952.1">
    <property type="nucleotide sequence ID" value="NZ_BMRC01000005.1"/>
</dbReference>
<comment type="subcellular location">
    <subcellularLocation>
        <location evidence="1">Cell membrane</location>
        <topology evidence="1">Multi-pass membrane protein</topology>
    </subcellularLocation>
</comment>
<evidence type="ECO:0000256" key="4">
    <source>
        <dbReference type="ARBA" id="ARBA00022989"/>
    </source>
</evidence>
<evidence type="ECO:0000256" key="2">
    <source>
        <dbReference type="ARBA" id="ARBA00022475"/>
    </source>
</evidence>
<comment type="caution">
    <text evidence="7">The sequence shown here is derived from an EMBL/GenBank/DDBJ whole genome shotgun (WGS) entry which is preliminary data.</text>
</comment>
<feature type="transmembrane region" description="Helical" evidence="6">
    <location>
        <begin position="47"/>
        <end position="70"/>
    </location>
</feature>
<dbReference type="Proteomes" id="UP001589647">
    <property type="component" value="Unassembled WGS sequence"/>
</dbReference>
<keyword evidence="5 6" id="KW-0472">Membrane</keyword>
<keyword evidence="4 6" id="KW-1133">Transmembrane helix</keyword>
<feature type="transmembrane region" description="Helical" evidence="6">
    <location>
        <begin position="12"/>
        <end position="35"/>
    </location>
</feature>
<feature type="transmembrane region" description="Helical" evidence="6">
    <location>
        <begin position="154"/>
        <end position="175"/>
    </location>
</feature>
<dbReference type="EMBL" id="JBHMEI010000078">
    <property type="protein sequence ID" value="MFB9208412.1"/>
    <property type="molecule type" value="Genomic_DNA"/>
</dbReference>
<gene>
    <name evidence="7" type="ORF">ACFFV7_45035</name>
</gene>
<dbReference type="InterPro" id="IPR001123">
    <property type="entry name" value="LeuE-type"/>
</dbReference>
<feature type="transmembrane region" description="Helical" evidence="6">
    <location>
        <begin position="120"/>
        <end position="142"/>
    </location>
</feature>
<accession>A0ABV5IV20</accession>
<evidence type="ECO:0000256" key="1">
    <source>
        <dbReference type="ARBA" id="ARBA00004651"/>
    </source>
</evidence>
<evidence type="ECO:0000256" key="5">
    <source>
        <dbReference type="ARBA" id="ARBA00023136"/>
    </source>
</evidence>
<evidence type="ECO:0000313" key="7">
    <source>
        <dbReference type="EMBL" id="MFB9208412.1"/>
    </source>
</evidence>
<name>A0ABV5IV20_9ACTN</name>
<keyword evidence="3 6" id="KW-0812">Transmembrane</keyword>
<feature type="transmembrane region" description="Helical" evidence="6">
    <location>
        <begin position="76"/>
        <end position="100"/>
    </location>
</feature>
<organism evidence="7 8">
    <name type="scientific">Nonomuraea spiralis</name>
    <dbReference type="NCBI Taxonomy" id="46182"/>
    <lineage>
        <taxon>Bacteria</taxon>
        <taxon>Bacillati</taxon>
        <taxon>Actinomycetota</taxon>
        <taxon>Actinomycetes</taxon>
        <taxon>Streptosporangiales</taxon>
        <taxon>Streptosporangiaceae</taxon>
        <taxon>Nonomuraea</taxon>
    </lineage>
</organism>
<evidence type="ECO:0000313" key="8">
    <source>
        <dbReference type="Proteomes" id="UP001589647"/>
    </source>
</evidence>